<dbReference type="EMBL" id="SNRY01010706">
    <property type="protein sequence ID" value="KAA6305430.1"/>
    <property type="molecule type" value="Genomic_DNA"/>
</dbReference>
<dbReference type="GO" id="GO:0006313">
    <property type="term" value="P:DNA transposition"/>
    <property type="evidence" value="ECO:0007669"/>
    <property type="project" value="InterPro"/>
</dbReference>
<feature type="non-terminal residue" evidence="2">
    <location>
        <position position="1"/>
    </location>
</feature>
<dbReference type="Pfam" id="PF01609">
    <property type="entry name" value="DDE_Tnp_1"/>
    <property type="match status" value="1"/>
</dbReference>
<dbReference type="GO" id="GO:0004803">
    <property type="term" value="F:transposase activity"/>
    <property type="evidence" value="ECO:0007669"/>
    <property type="project" value="InterPro"/>
</dbReference>
<evidence type="ECO:0000313" key="2">
    <source>
        <dbReference type="EMBL" id="KAA6305430.1"/>
    </source>
</evidence>
<dbReference type="GO" id="GO:0003677">
    <property type="term" value="F:DNA binding"/>
    <property type="evidence" value="ECO:0007669"/>
    <property type="project" value="InterPro"/>
</dbReference>
<gene>
    <name evidence="2" type="ORF">EZS27_042917</name>
</gene>
<comment type="caution">
    <text evidence="2">The sequence shown here is derived from an EMBL/GenBank/DDBJ whole genome shotgun (WGS) entry which is preliminary data.</text>
</comment>
<proteinExistence type="predicted"/>
<organism evidence="2">
    <name type="scientific">termite gut metagenome</name>
    <dbReference type="NCBI Taxonomy" id="433724"/>
    <lineage>
        <taxon>unclassified sequences</taxon>
        <taxon>metagenomes</taxon>
        <taxon>organismal metagenomes</taxon>
    </lineage>
</organism>
<dbReference type="InterPro" id="IPR002559">
    <property type="entry name" value="Transposase_11"/>
</dbReference>
<dbReference type="AlphaFoldDB" id="A0A5J4P8T8"/>
<name>A0A5J4P8T8_9ZZZZ</name>
<evidence type="ECO:0000259" key="1">
    <source>
        <dbReference type="Pfam" id="PF01609"/>
    </source>
</evidence>
<sequence>LFELLLKREYRQAVVLLLHIIFLYYRKGINFDYRSKTPTSIEEFDLLLSKLRENIRFKRGQNKEASVGIMDSQRVRWGNNQSLNGADGNKKVKGIKRHIVVDKNGFL</sequence>
<feature type="domain" description="Transposase IS4-like" evidence="1">
    <location>
        <begin position="64"/>
        <end position="105"/>
    </location>
</feature>
<protein>
    <recommendedName>
        <fullName evidence="1">Transposase IS4-like domain-containing protein</fullName>
    </recommendedName>
</protein>
<reference evidence="2" key="1">
    <citation type="submission" date="2019-03" db="EMBL/GenBank/DDBJ databases">
        <title>Single cell metagenomics reveals metabolic interactions within the superorganism composed of flagellate Streblomastix strix and complex community of Bacteroidetes bacteria on its surface.</title>
        <authorList>
            <person name="Treitli S.C."/>
            <person name="Kolisko M."/>
            <person name="Husnik F."/>
            <person name="Keeling P."/>
            <person name="Hampl V."/>
        </authorList>
    </citation>
    <scope>NUCLEOTIDE SEQUENCE</scope>
    <source>
        <strain evidence="2">STM</strain>
    </source>
</reference>
<accession>A0A5J4P8T8</accession>